<dbReference type="AlphaFoldDB" id="A0A848EFL9"/>
<dbReference type="EC" id="5.2.1.8" evidence="4"/>
<sequence length="185" mass="19691">MLRRTLLGAAAAAAATPAFAQQPALDPENTLILELPGGRVTIQLLPDLAPRHVERIKTLVRQGFYDGTPFHRVIEGFMAQGGDPTGTGTGGSRLPDLQAEFSPPSRARFIRGTVGAARTQNPNSANSQFFIMFAPAPSLDGQYTIWGRVVSGMDAVDKIKRGAPGSGTVTNPDRIRTARIAADVR</sequence>
<evidence type="ECO:0000256" key="2">
    <source>
        <dbReference type="ARBA" id="ARBA00023110"/>
    </source>
</evidence>
<dbReference type="PANTHER" id="PTHR45625">
    <property type="entry name" value="PEPTIDYL-PROLYL CIS-TRANS ISOMERASE-RELATED"/>
    <property type="match status" value="1"/>
</dbReference>
<dbReference type="Pfam" id="PF00160">
    <property type="entry name" value="Pro_isomerase"/>
    <property type="match status" value="1"/>
</dbReference>
<dbReference type="InterPro" id="IPR020892">
    <property type="entry name" value="Cyclophilin-type_PPIase_CS"/>
</dbReference>
<comment type="caution">
    <text evidence="6">The sequence shown here is derived from an EMBL/GenBank/DDBJ whole genome shotgun (WGS) entry which is preliminary data.</text>
</comment>
<dbReference type="GO" id="GO:0006457">
    <property type="term" value="P:protein folding"/>
    <property type="evidence" value="ECO:0007669"/>
    <property type="project" value="InterPro"/>
</dbReference>
<feature type="chain" id="PRO_5033111327" description="Peptidyl-prolyl cis-trans isomerase" evidence="4">
    <location>
        <begin position="21"/>
        <end position="185"/>
    </location>
</feature>
<comment type="similarity">
    <text evidence="1 4">Belongs to the cyclophilin-type PPIase family.</text>
</comment>
<dbReference type="PRINTS" id="PR00153">
    <property type="entry name" value="CSAPPISMRASE"/>
</dbReference>
<dbReference type="GO" id="GO:0003755">
    <property type="term" value="F:peptidyl-prolyl cis-trans isomerase activity"/>
    <property type="evidence" value="ECO:0007669"/>
    <property type="project" value="UniProtKB-UniRule"/>
</dbReference>
<dbReference type="PROSITE" id="PS50072">
    <property type="entry name" value="CSA_PPIASE_2"/>
    <property type="match status" value="1"/>
</dbReference>
<dbReference type="EMBL" id="JABBKX010000004">
    <property type="protein sequence ID" value="NMJ42247.1"/>
    <property type="molecule type" value="Genomic_DNA"/>
</dbReference>
<evidence type="ECO:0000259" key="5">
    <source>
        <dbReference type="PROSITE" id="PS50072"/>
    </source>
</evidence>
<dbReference type="PROSITE" id="PS00170">
    <property type="entry name" value="CSA_PPIASE_1"/>
    <property type="match status" value="1"/>
</dbReference>
<reference evidence="6 7" key="1">
    <citation type="submission" date="2020-03" db="EMBL/GenBank/DDBJ databases">
        <authorList>
            <person name="Sun Q."/>
        </authorList>
    </citation>
    <scope>NUCLEOTIDE SEQUENCE [LARGE SCALE GENOMIC DNA]</scope>
    <source>
        <strain evidence="6 7">JC162</strain>
    </source>
</reference>
<keyword evidence="4" id="KW-0732">Signal</keyword>
<keyword evidence="2 4" id="KW-0697">Rotamase</keyword>
<dbReference type="Gene3D" id="2.40.100.10">
    <property type="entry name" value="Cyclophilin-like"/>
    <property type="match status" value="1"/>
</dbReference>
<gene>
    <name evidence="6" type="ORF">GWK16_13415</name>
</gene>
<evidence type="ECO:0000313" key="7">
    <source>
        <dbReference type="Proteomes" id="UP000548582"/>
    </source>
</evidence>
<evidence type="ECO:0000256" key="4">
    <source>
        <dbReference type="RuleBase" id="RU363019"/>
    </source>
</evidence>
<proteinExistence type="inferred from homology"/>
<feature type="domain" description="PPIase cyclophilin-type" evidence="5">
    <location>
        <begin position="36"/>
        <end position="185"/>
    </location>
</feature>
<organism evidence="6 7">
    <name type="scientific">Neoroseomonas marina</name>
    <dbReference type="NCBI Taxonomy" id="1232220"/>
    <lineage>
        <taxon>Bacteria</taxon>
        <taxon>Pseudomonadati</taxon>
        <taxon>Pseudomonadota</taxon>
        <taxon>Alphaproteobacteria</taxon>
        <taxon>Acetobacterales</taxon>
        <taxon>Acetobacteraceae</taxon>
        <taxon>Neoroseomonas</taxon>
    </lineage>
</organism>
<comment type="function">
    <text evidence="4">PPIases accelerate the folding of proteins. It catalyzes the cis-trans isomerization of proline imidic peptide bonds in oligopeptides.</text>
</comment>
<name>A0A848EFL9_9PROT</name>
<dbReference type="SUPFAM" id="SSF50891">
    <property type="entry name" value="Cyclophilin-like"/>
    <property type="match status" value="1"/>
</dbReference>
<comment type="catalytic activity">
    <reaction evidence="4">
        <text>[protein]-peptidylproline (omega=180) = [protein]-peptidylproline (omega=0)</text>
        <dbReference type="Rhea" id="RHEA:16237"/>
        <dbReference type="Rhea" id="RHEA-COMP:10747"/>
        <dbReference type="Rhea" id="RHEA-COMP:10748"/>
        <dbReference type="ChEBI" id="CHEBI:83833"/>
        <dbReference type="ChEBI" id="CHEBI:83834"/>
        <dbReference type="EC" id="5.2.1.8"/>
    </reaction>
</comment>
<dbReference type="InterPro" id="IPR002130">
    <property type="entry name" value="Cyclophilin-type_PPIase_dom"/>
</dbReference>
<evidence type="ECO:0000256" key="1">
    <source>
        <dbReference type="ARBA" id="ARBA00007365"/>
    </source>
</evidence>
<feature type="signal peptide" evidence="4">
    <location>
        <begin position="1"/>
        <end position="20"/>
    </location>
</feature>
<dbReference type="RefSeq" id="WP_170054748.1">
    <property type="nucleotide sequence ID" value="NZ_JABBKX010000004.1"/>
</dbReference>
<dbReference type="CDD" id="cd00317">
    <property type="entry name" value="cyclophilin"/>
    <property type="match status" value="1"/>
</dbReference>
<accession>A0A848EFL9</accession>
<dbReference type="InterPro" id="IPR029000">
    <property type="entry name" value="Cyclophilin-like_dom_sf"/>
</dbReference>
<evidence type="ECO:0000313" key="6">
    <source>
        <dbReference type="EMBL" id="NMJ42247.1"/>
    </source>
</evidence>
<keyword evidence="3 4" id="KW-0413">Isomerase</keyword>
<dbReference type="InterPro" id="IPR044666">
    <property type="entry name" value="Cyclophilin_A-like"/>
</dbReference>
<protein>
    <recommendedName>
        <fullName evidence="4">Peptidyl-prolyl cis-trans isomerase</fullName>
        <shortName evidence="4">PPIase</shortName>
        <ecNumber evidence="4">5.2.1.8</ecNumber>
    </recommendedName>
</protein>
<dbReference type="PANTHER" id="PTHR45625:SF4">
    <property type="entry name" value="PEPTIDYLPROLYL ISOMERASE DOMAIN AND WD REPEAT-CONTAINING PROTEIN 1"/>
    <property type="match status" value="1"/>
</dbReference>
<keyword evidence="7" id="KW-1185">Reference proteome</keyword>
<evidence type="ECO:0000256" key="3">
    <source>
        <dbReference type="ARBA" id="ARBA00023235"/>
    </source>
</evidence>
<dbReference type="Proteomes" id="UP000548582">
    <property type="component" value="Unassembled WGS sequence"/>
</dbReference>